<proteinExistence type="predicted"/>
<evidence type="ECO:0000313" key="4">
    <source>
        <dbReference type="EMBL" id="CCI46693.1"/>
    </source>
</evidence>
<evidence type="ECO:0000313" key="5">
    <source>
        <dbReference type="Proteomes" id="UP000053237"/>
    </source>
</evidence>
<keyword evidence="2" id="KW-0433">Leucine-rich repeat</keyword>
<dbReference type="Pfam" id="PF13516">
    <property type="entry name" value="LRR_6"/>
    <property type="match status" value="7"/>
</dbReference>
<keyword evidence="1" id="KW-0343">GTPase activation</keyword>
<evidence type="ECO:0000256" key="3">
    <source>
        <dbReference type="ARBA" id="ARBA00022737"/>
    </source>
</evidence>
<dbReference type="GO" id="GO:0005096">
    <property type="term" value="F:GTPase activator activity"/>
    <property type="evidence" value="ECO:0007669"/>
    <property type="project" value="UniProtKB-KW"/>
</dbReference>
<dbReference type="PANTHER" id="PTHR24113:SF12">
    <property type="entry name" value="RAN GTPASE-ACTIVATING PROTEIN 1"/>
    <property type="match status" value="1"/>
</dbReference>
<dbReference type="GO" id="GO:0048471">
    <property type="term" value="C:perinuclear region of cytoplasm"/>
    <property type="evidence" value="ECO:0007669"/>
    <property type="project" value="TreeGrafter"/>
</dbReference>
<keyword evidence="3" id="KW-0677">Repeat</keyword>
<evidence type="ECO:0000256" key="2">
    <source>
        <dbReference type="ARBA" id="ARBA00022614"/>
    </source>
</evidence>
<dbReference type="InterPro" id="IPR027038">
    <property type="entry name" value="RanGap"/>
</dbReference>
<dbReference type="SMART" id="SM00368">
    <property type="entry name" value="LRR_RI"/>
    <property type="match status" value="8"/>
</dbReference>
<dbReference type="InterPro" id="IPR001611">
    <property type="entry name" value="Leu-rich_rpt"/>
</dbReference>
<keyword evidence="5" id="KW-1185">Reference proteome</keyword>
<protein>
    <submittedName>
        <fullName evidence="4">Uncharacterized protein</fullName>
    </submittedName>
</protein>
<dbReference type="GO" id="GO:0031267">
    <property type="term" value="F:small GTPase binding"/>
    <property type="evidence" value="ECO:0007669"/>
    <property type="project" value="TreeGrafter"/>
</dbReference>
<dbReference type="Proteomes" id="UP000053237">
    <property type="component" value="Unassembled WGS sequence"/>
</dbReference>
<dbReference type="GO" id="GO:0005634">
    <property type="term" value="C:nucleus"/>
    <property type="evidence" value="ECO:0007669"/>
    <property type="project" value="TreeGrafter"/>
</dbReference>
<dbReference type="SUPFAM" id="SSF52047">
    <property type="entry name" value="RNI-like"/>
    <property type="match status" value="2"/>
</dbReference>
<gene>
    <name evidence="4" type="ORF">BN9_076480</name>
</gene>
<organism evidence="4 5">
    <name type="scientific">Albugo candida</name>
    <dbReference type="NCBI Taxonomy" id="65357"/>
    <lineage>
        <taxon>Eukaryota</taxon>
        <taxon>Sar</taxon>
        <taxon>Stramenopiles</taxon>
        <taxon>Oomycota</taxon>
        <taxon>Peronosporomycetes</taxon>
        <taxon>Albuginales</taxon>
        <taxon>Albuginaceae</taxon>
        <taxon>Albugo</taxon>
    </lineage>
</organism>
<dbReference type="GO" id="GO:0005829">
    <property type="term" value="C:cytosol"/>
    <property type="evidence" value="ECO:0007669"/>
    <property type="project" value="TreeGrafter"/>
</dbReference>
<comment type="caution">
    <text evidence="4">The sequence shown here is derived from an EMBL/GenBank/DDBJ whole genome shotgun (WGS) entry which is preliminary data.</text>
</comment>
<sequence length="701" mass="78031">MQPTVMDLGSARFKYREVLSSARASDAAQSAEIVATPSREAIYHCIREYTRQKTCEESKLALLCDKLERELEPYQVLKLGGYSLGNSSTKILSSILFKNQTLRTLDLGFNRINDKGATLLAKALETNTSLESIYLSGNEIGLVGADAFAKALCTNTTLKTLHLSGNNIGEAGAQALSKGLRVNSCLRHLYIGTNGIGSTGMLDIVRALENNTVLQELTLSQNRIGNEGVRHLAEAFKRGNLHITTLEIGKNDIGSKGAELLADALQPIQVDTECGEEEYTLRGFASAEDDTRQAHGLKHSVSKKEFQENRNRLQNLYFDNNPIGDAGAQAFGKMLGKNRTIRVLDLSYTQMSLLGLRELCVGIRTSRSLLCLLMDGHEWASTKYMKKTHPLLQQSVSLSVPSANQFAVKCVLGAVQSNAHSVLHKLTGVDLSLCNSEDHSECSRRLVMARPMDTCMRNEAVLRHIQAQRSGPKTAIVHKRKGYREKEFDEIPQCRGMYEPPSQKQKVAEQHTYSDTASEEPLKIDTSVIAGSTDQVTDSLDARNKSHTTHRSIAAEPKLLAVKSPRFEVVMQDQAKKIVHAIDNLPFSAEEDKTLSDFYIHNISTPSKRHDATKPNCEKIHSDSSELARDCSRLARYPKTKALWLKWAQEDELHSKDVNSRKLLCLNILRQLHYLVGAFRHVPHPDDMIDDIIHSHHSSQR</sequence>
<name>A0A024GIH5_9STRA</name>
<accession>A0A024GIH5</accession>
<dbReference type="OrthoDB" id="192312at2759"/>
<dbReference type="Gene3D" id="3.80.10.10">
    <property type="entry name" value="Ribonuclease Inhibitor"/>
    <property type="match status" value="3"/>
</dbReference>
<dbReference type="InterPro" id="IPR032675">
    <property type="entry name" value="LRR_dom_sf"/>
</dbReference>
<reference evidence="4 5" key="1">
    <citation type="submission" date="2012-05" db="EMBL/GenBank/DDBJ databases">
        <title>Recombination and specialization in a pathogen metapopulation.</title>
        <authorList>
            <person name="Gardiner A."/>
            <person name="Kemen E."/>
            <person name="Schultz-Larsen T."/>
            <person name="MacLean D."/>
            <person name="Van Oosterhout C."/>
            <person name="Jones J.D.G."/>
        </authorList>
    </citation>
    <scope>NUCLEOTIDE SEQUENCE [LARGE SCALE GENOMIC DNA]</scope>
    <source>
        <strain evidence="4 5">Ac Nc2</strain>
    </source>
</reference>
<dbReference type="STRING" id="65357.A0A024GIH5"/>
<dbReference type="EMBL" id="CAIX01000137">
    <property type="protein sequence ID" value="CCI46693.1"/>
    <property type="molecule type" value="Genomic_DNA"/>
</dbReference>
<dbReference type="GO" id="GO:0006913">
    <property type="term" value="P:nucleocytoplasmic transport"/>
    <property type="evidence" value="ECO:0007669"/>
    <property type="project" value="TreeGrafter"/>
</dbReference>
<dbReference type="AlphaFoldDB" id="A0A024GIH5"/>
<dbReference type="InParanoid" id="A0A024GIH5"/>
<evidence type="ECO:0000256" key="1">
    <source>
        <dbReference type="ARBA" id="ARBA00022468"/>
    </source>
</evidence>
<dbReference type="PANTHER" id="PTHR24113">
    <property type="entry name" value="RAN GTPASE-ACTIVATING PROTEIN 1"/>
    <property type="match status" value="1"/>
</dbReference>